<evidence type="ECO:0000313" key="2">
    <source>
        <dbReference type="Proteomes" id="UP001519924"/>
    </source>
</evidence>
<dbReference type="Gene3D" id="1.20.1220.20">
    <property type="entry name" value="Uncharcterised protein PF01724"/>
    <property type="match status" value="1"/>
</dbReference>
<keyword evidence="2" id="KW-1185">Reference proteome</keyword>
<gene>
    <name evidence="1" type="ORF">K1J50_04780</name>
</gene>
<evidence type="ECO:0000313" key="1">
    <source>
        <dbReference type="EMBL" id="MBW8268794.1"/>
    </source>
</evidence>
<sequence>MPDDLYHRDILAWSRAQADRLRRVAAGERVNDVDWEQVIEEVEDVGKSQLEAVRSLLALAIEPALKA</sequence>
<proteinExistence type="predicted"/>
<dbReference type="EMBL" id="JAHZUY010000006">
    <property type="protein sequence ID" value="MBW8268794.1"/>
    <property type="molecule type" value="Genomic_DNA"/>
</dbReference>
<accession>A0ABS7EZM2</accession>
<dbReference type="Proteomes" id="UP001519924">
    <property type="component" value="Unassembled WGS sequence"/>
</dbReference>
<comment type="caution">
    <text evidence="1">The sequence shown here is derived from an EMBL/GenBank/DDBJ whole genome shotgun (WGS) entry which is preliminary data.</text>
</comment>
<dbReference type="RefSeq" id="WP_220116295.1">
    <property type="nucleotide sequence ID" value="NZ_JAHZUY010000006.1"/>
</dbReference>
<dbReference type="Pfam" id="PF01724">
    <property type="entry name" value="DUF29"/>
    <property type="match status" value="1"/>
</dbReference>
<protein>
    <submittedName>
        <fullName evidence="1">DUF29 domain-containing protein</fullName>
    </submittedName>
</protein>
<reference evidence="1 2" key="1">
    <citation type="submission" date="2021-08" db="EMBL/GenBank/DDBJ databases">
        <title>Caldovatus sediminis gen. nov., sp. nov., a moderately thermophilic bacterium isolated from a hot spring.</title>
        <authorList>
            <person name="Hu C.-J."/>
            <person name="Li W.-J."/>
            <person name="Xian W.-D."/>
        </authorList>
    </citation>
    <scope>NUCLEOTIDE SEQUENCE [LARGE SCALE GENOMIC DNA]</scope>
    <source>
        <strain evidence="1 2">SYSU G05006</strain>
    </source>
</reference>
<organism evidence="1 2">
    <name type="scientific">Caldovatus aquaticus</name>
    <dbReference type="NCBI Taxonomy" id="2865671"/>
    <lineage>
        <taxon>Bacteria</taxon>
        <taxon>Pseudomonadati</taxon>
        <taxon>Pseudomonadota</taxon>
        <taxon>Alphaproteobacteria</taxon>
        <taxon>Acetobacterales</taxon>
        <taxon>Roseomonadaceae</taxon>
        <taxon>Caldovatus</taxon>
    </lineage>
</organism>
<name>A0ABS7EZM2_9PROT</name>